<evidence type="ECO:0000256" key="1">
    <source>
        <dbReference type="ARBA" id="ARBA00004613"/>
    </source>
</evidence>
<keyword evidence="7" id="KW-1185">Reference proteome</keyword>
<dbReference type="InterPro" id="IPR033906">
    <property type="entry name" value="Lipase_N"/>
</dbReference>
<accession>A0A9P0AYL8</accession>
<dbReference type="PRINTS" id="PR00821">
    <property type="entry name" value="TAGLIPASE"/>
</dbReference>
<gene>
    <name evidence="6" type="ORF">MELIAE_LOCUS3531</name>
</gene>
<protein>
    <recommendedName>
        <fullName evidence="5">Lipase domain-containing protein</fullName>
    </recommendedName>
</protein>
<evidence type="ECO:0000256" key="3">
    <source>
        <dbReference type="ARBA" id="ARBA00022525"/>
    </source>
</evidence>
<dbReference type="Proteomes" id="UP001154078">
    <property type="component" value="Chromosome 2"/>
</dbReference>
<dbReference type="GO" id="GO:0017171">
    <property type="term" value="F:serine hydrolase activity"/>
    <property type="evidence" value="ECO:0007669"/>
    <property type="project" value="TreeGrafter"/>
</dbReference>
<dbReference type="SUPFAM" id="SSF53474">
    <property type="entry name" value="alpha/beta-Hydrolases"/>
    <property type="match status" value="1"/>
</dbReference>
<feature type="domain" description="Lipase" evidence="5">
    <location>
        <begin position="41"/>
        <end position="309"/>
    </location>
</feature>
<sequence length="358" mass="40100">MNGFGACLISYAVNKAILKASVYGGLSDTLKRDFFDIYKNTAKVARNVTSKPVSADKVTYFLFKKENPTKFIQVDAKKLDDHWNKEAKIVFFIHGWTNNREVQWYEDLKNAFLNRKEEYNIVQVDWNEPANAIYTVSSISTYDVGNHVGDLIIDLHKNHGIPLEHIILVGHSLGGQISGFIAKRVFKAIGKKMSRIIALDPAGPLFIQRPEDKRLNPTDAEVVHIVHSDGGTLGYPTSIGTIDFYPNGGSSQPGCKRIDLLDFKSLAEPFFCDHSRAWAYFVEAVLNPGTMLAKKCKDWSSFKDNKCDNVTVAVGDITTMEKDDFFLETNKEPPYTKNGNGKKGLSSNILSLLKPRIL</sequence>
<dbReference type="InterPro" id="IPR029058">
    <property type="entry name" value="AB_hydrolase_fold"/>
</dbReference>
<comment type="similarity">
    <text evidence="2 4">Belongs to the AB hydrolase superfamily. Lipase family.</text>
</comment>
<dbReference type="EMBL" id="OV121133">
    <property type="protein sequence ID" value="CAH0550791.1"/>
    <property type="molecule type" value="Genomic_DNA"/>
</dbReference>
<evidence type="ECO:0000256" key="2">
    <source>
        <dbReference type="ARBA" id="ARBA00010701"/>
    </source>
</evidence>
<dbReference type="AlphaFoldDB" id="A0A9P0AYL8"/>
<dbReference type="InterPro" id="IPR013818">
    <property type="entry name" value="Lipase"/>
</dbReference>
<dbReference type="OrthoDB" id="6755582at2759"/>
<dbReference type="CDD" id="cd00707">
    <property type="entry name" value="Pancreat_lipase_like"/>
    <property type="match status" value="1"/>
</dbReference>
<dbReference type="Gene3D" id="3.40.50.1820">
    <property type="entry name" value="alpha/beta hydrolase"/>
    <property type="match status" value="1"/>
</dbReference>
<dbReference type="GO" id="GO:0016298">
    <property type="term" value="F:lipase activity"/>
    <property type="evidence" value="ECO:0007669"/>
    <property type="project" value="InterPro"/>
</dbReference>
<evidence type="ECO:0000313" key="7">
    <source>
        <dbReference type="Proteomes" id="UP001154078"/>
    </source>
</evidence>
<comment type="subcellular location">
    <subcellularLocation>
        <location evidence="1">Secreted</location>
    </subcellularLocation>
</comment>
<dbReference type="Pfam" id="PF00151">
    <property type="entry name" value="Lipase"/>
    <property type="match status" value="1"/>
</dbReference>
<dbReference type="GO" id="GO:0005615">
    <property type="term" value="C:extracellular space"/>
    <property type="evidence" value="ECO:0007669"/>
    <property type="project" value="TreeGrafter"/>
</dbReference>
<proteinExistence type="inferred from homology"/>
<reference evidence="6" key="1">
    <citation type="submission" date="2021-12" db="EMBL/GenBank/DDBJ databases">
        <authorList>
            <person name="King R."/>
        </authorList>
    </citation>
    <scope>NUCLEOTIDE SEQUENCE</scope>
</reference>
<dbReference type="InterPro" id="IPR000734">
    <property type="entry name" value="TAG_lipase"/>
</dbReference>
<dbReference type="PANTHER" id="PTHR11610">
    <property type="entry name" value="LIPASE"/>
    <property type="match status" value="1"/>
</dbReference>
<dbReference type="PANTHER" id="PTHR11610:SF173">
    <property type="entry name" value="LIPASE DOMAIN-CONTAINING PROTEIN-RELATED"/>
    <property type="match status" value="1"/>
</dbReference>
<name>A0A9P0AYL8_BRAAE</name>
<keyword evidence="3" id="KW-0964">Secreted</keyword>
<dbReference type="GO" id="GO:0016042">
    <property type="term" value="P:lipid catabolic process"/>
    <property type="evidence" value="ECO:0007669"/>
    <property type="project" value="TreeGrafter"/>
</dbReference>
<evidence type="ECO:0000313" key="6">
    <source>
        <dbReference type="EMBL" id="CAH0550791.1"/>
    </source>
</evidence>
<evidence type="ECO:0000256" key="4">
    <source>
        <dbReference type="RuleBase" id="RU004262"/>
    </source>
</evidence>
<evidence type="ECO:0000259" key="5">
    <source>
        <dbReference type="Pfam" id="PF00151"/>
    </source>
</evidence>
<organism evidence="6 7">
    <name type="scientific">Brassicogethes aeneus</name>
    <name type="common">Rape pollen beetle</name>
    <name type="synonym">Meligethes aeneus</name>
    <dbReference type="NCBI Taxonomy" id="1431903"/>
    <lineage>
        <taxon>Eukaryota</taxon>
        <taxon>Metazoa</taxon>
        <taxon>Ecdysozoa</taxon>
        <taxon>Arthropoda</taxon>
        <taxon>Hexapoda</taxon>
        <taxon>Insecta</taxon>
        <taxon>Pterygota</taxon>
        <taxon>Neoptera</taxon>
        <taxon>Endopterygota</taxon>
        <taxon>Coleoptera</taxon>
        <taxon>Polyphaga</taxon>
        <taxon>Cucujiformia</taxon>
        <taxon>Nitidulidae</taxon>
        <taxon>Meligethinae</taxon>
        <taxon>Brassicogethes</taxon>
    </lineage>
</organism>